<dbReference type="STRING" id="1328760.A0A165HU37"/>
<dbReference type="GO" id="GO:0045944">
    <property type="term" value="P:positive regulation of transcription by RNA polymerase II"/>
    <property type="evidence" value="ECO:0007669"/>
    <property type="project" value="TreeGrafter"/>
</dbReference>
<dbReference type="CDD" id="cd12148">
    <property type="entry name" value="fungal_TF_MHR"/>
    <property type="match status" value="1"/>
</dbReference>
<evidence type="ECO:0000313" key="10">
    <source>
        <dbReference type="EMBL" id="KZF23929.1"/>
    </source>
</evidence>
<dbReference type="InParanoid" id="A0A165HU37"/>
<evidence type="ECO:0000256" key="2">
    <source>
        <dbReference type="ARBA" id="ARBA00022723"/>
    </source>
</evidence>
<dbReference type="CDD" id="cd14723">
    <property type="entry name" value="ZIP_Ppr1"/>
    <property type="match status" value="1"/>
</dbReference>
<keyword evidence="11" id="KW-1185">Reference proteome</keyword>
<sequence>MSKVETESPIRTAPVAKRLRVGDRTLVACLGCKQRKQKCDGQSPTCRNCRRAGRECLVEDPTTKRHQPRGYLQSLEERVAFLEGMLQSVNPDVARDHLGQKVAAERAFSTEQPQATASDTISSTSKDALEDEKVDDLSSEVGLLCLHAAGREPHYFGSSSGFAFTKVLNSSLKNFRSQGPGISLGCVNDSSLNTRSIVPPCPLPSKPVASMLTQAYFENIHTQYPFLHRPTFEKWEADVMAARDGEPRHVDSIMLFFLYMVYAVASMIVPFNPEGSAEGYNAAAQQHMDYVIQLDTVESIQAILCCAMYSLRSPVGVSIWTLSGFALRQCMELGLHRNTRKYYRKQDPLRFEIGKRVFWCSYGLDRAAAITLGRPFGIMDKDIDVEYPLDIDDAFIDASGFHSAPRSNPADPPTSISSAIHTFRLRRIWSRINESLYPSVISADADILASPAVVQQLREELDGWHASTPPQLPPISAALSTFTSQEWFQLAYDHSVLMLYRKHLTTEYASRDANAGAIFLECTACAREICHLYRRLYIHHPVSYTWGSVHILFLAGLTYLHCLWTSPVQDQNFQRNEVYGTCTACTMVLVVMAERWSAAASYRDIFETLAGKTMSMVCDRENGVWLAPNEPIMSFEQDPDMSLMNEWIMNAVDVGMCGGVEKLLSDLVGDPFSSL</sequence>
<evidence type="ECO:0000256" key="1">
    <source>
        <dbReference type="ARBA" id="ARBA00004123"/>
    </source>
</evidence>
<dbReference type="Pfam" id="PF04082">
    <property type="entry name" value="Fungal_trans"/>
    <property type="match status" value="1"/>
</dbReference>
<evidence type="ECO:0000259" key="9">
    <source>
        <dbReference type="PROSITE" id="PS50048"/>
    </source>
</evidence>
<keyword evidence="7" id="KW-0539">Nucleus</keyword>
<keyword evidence="3" id="KW-0862">Zinc</keyword>
<dbReference type="OrthoDB" id="2399539at2759"/>
<dbReference type="PROSITE" id="PS00463">
    <property type="entry name" value="ZN2_CY6_FUNGAL_1"/>
    <property type="match status" value="1"/>
</dbReference>
<dbReference type="PROSITE" id="PS50048">
    <property type="entry name" value="ZN2_CY6_FUNGAL_2"/>
    <property type="match status" value="1"/>
</dbReference>
<accession>A0A165HU37</accession>
<dbReference type="GO" id="GO:0005634">
    <property type="term" value="C:nucleus"/>
    <property type="evidence" value="ECO:0007669"/>
    <property type="project" value="UniProtKB-SubCell"/>
</dbReference>
<dbReference type="AlphaFoldDB" id="A0A165HU37"/>
<keyword evidence="5" id="KW-0238">DNA-binding</keyword>
<dbReference type="OMA" id="SALMYID"/>
<dbReference type="PANTHER" id="PTHR47782">
    <property type="entry name" value="ZN(II)2CYS6 TRANSCRIPTION FACTOR (EUROFUNG)-RELATED"/>
    <property type="match status" value="1"/>
</dbReference>
<evidence type="ECO:0000256" key="4">
    <source>
        <dbReference type="ARBA" id="ARBA00023015"/>
    </source>
</evidence>
<feature type="compositionally biased region" description="Polar residues" evidence="8">
    <location>
        <begin position="109"/>
        <end position="126"/>
    </location>
</feature>
<dbReference type="InterPro" id="IPR036864">
    <property type="entry name" value="Zn2-C6_fun-type_DNA-bd_sf"/>
</dbReference>
<dbReference type="EMBL" id="KV407456">
    <property type="protein sequence ID" value="KZF23929.1"/>
    <property type="molecule type" value="Genomic_DNA"/>
</dbReference>
<protein>
    <recommendedName>
        <fullName evidence="9">Zn(2)-C6 fungal-type domain-containing protein</fullName>
    </recommendedName>
</protein>
<dbReference type="Gene3D" id="4.10.240.10">
    <property type="entry name" value="Zn(2)-C6 fungal-type DNA-binding domain"/>
    <property type="match status" value="1"/>
</dbReference>
<proteinExistence type="predicted"/>
<dbReference type="SUPFAM" id="SSF57701">
    <property type="entry name" value="Zn2/Cys6 DNA-binding domain"/>
    <property type="match status" value="1"/>
</dbReference>
<keyword evidence="2" id="KW-0479">Metal-binding</keyword>
<evidence type="ECO:0000256" key="6">
    <source>
        <dbReference type="ARBA" id="ARBA00023163"/>
    </source>
</evidence>
<keyword evidence="6" id="KW-0804">Transcription</keyword>
<dbReference type="GO" id="GO:0008270">
    <property type="term" value="F:zinc ion binding"/>
    <property type="evidence" value="ECO:0007669"/>
    <property type="project" value="InterPro"/>
</dbReference>
<evidence type="ECO:0000256" key="3">
    <source>
        <dbReference type="ARBA" id="ARBA00022833"/>
    </source>
</evidence>
<dbReference type="Proteomes" id="UP000076632">
    <property type="component" value="Unassembled WGS sequence"/>
</dbReference>
<keyword evidence="4" id="KW-0805">Transcription regulation</keyword>
<dbReference type="InterPro" id="IPR007219">
    <property type="entry name" value="XnlR_reg_dom"/>
</dbReference>
<dbReference type="SMART" id="SM00066">
    <property type="entry name" value="GAL4"/>
    <property type="match status" value="1"/>
</dbReference>
<comment type="subcellular location">
    <subcellularLocation>
        <location evidence="1">Nucleus</location>
    </subcellularLocation>
</comment>
<dbReference type="GO" id="GO:0000981">
    <property type="term" value="F:DNA-binding transcription factor activity, RNA polymerase II-specific"/>
    <property type="evidence" value="ECO:0007669"/>
    <property type="project" value="InterPro"/>
</dbReference>
<dbReference type="GO" id="GO:0006351">
    <property type="term" value="P:DNA-templated transcription"/>
    <property type="evidence" value="ECO:0007669"/>
    <property type="project" value="InterPro"/>
</dbReference>
<dbReference type="InterPro" id="IPR001138">
    <property type="entry name" value="Zn2Cys6_DnaBD"/>
</dbReference>
<dbReference type="Pfam" id="PF00172">
    <property type="entry name" value="Zn_clus"/>
    <property type="match status" value="1"/>
</dbReference>
<dbReference type="PANTHER" id="PTHR47782:SF12">
    <property type="entry name" value="ZN(II)2CYS6 TRANSCRIPTION FACTOR (EUROFUNG)"/>
    <property type="match status" value="1"/>
</dbReference>
<name>A0A165HU37_XYLHT</name>
<evidence type="ECO:0000313" key="11">
    <source>
        <dbReference type="Proteomes" id="UP000076632"/>
    </source>
</evidence>
<organism evidence="10 11">
    <name type="scientific">Xylona heveae (strain CBS 132557 / TC161)</name>
    <dbReference type="NCBI Taxonomy" id="1328760"/>
    <lineage>
        <taxon>Eukaryota</taxon>
        <taxon>Fungi</taxon>
        <taxon>Dikarya</taxon>
        <taxon>Ascomycota</taxon>
        <taxon>Pezizomycotina</taxon>
        <taxon>Xylonomycetes</taxon>
        <taxon>Xylonales</taxon>
        <taxon>Xylonaceae</taxon>
        <taxon>Xylona</taxon>
    </lineage>
</organism>
<feature type="region of interest" description="Disordered" evidence="8">
    <location>
        <begin position="106"/>
        <end position="132"/>
    </location>
</feature>
<dbReference type="CDD" id="cd00067">
    <property type="entry name" value="GAL4"/>
    <property type="match status" value="1"/>
</dbReference>
<reference evidence="10 11" key="1">
    <citation type="journal article" date="2016" name="Fungal Biol.">
        <title>The genome of Xylona heveae provides a window into fungal endophytism.</title>
        <authorList>
            <person name="Gazis R."/>
            <person name="Kuo A."/>
            <person name="Riley R."/>
            <person name="LaButti K."/>
            <person name="Lipzen A."/>
            <person name="Lin J."/>
            <person name="Amirebrahimi M."/>
            <person name="Hesse C.N."/>
            <person name="Spatafora J.W."/>
            <person name="Henrissat B."/>
            <person name="Hainaut M."/>
            <person name="Grigoriev I.V."/>
            <person name="Hibbett D.S."/>
        </authorList>
    </citation>
    <scope>NUCLEOTIDE SEQUENCE [LARGE SCALE GENOMIC DNA]</scope>
    <source>
        <strain evidence="10 11">TC161</strain>
    </source>
</reference>
<feature type="domain" description="Zn(2)-C6 fungal-type" evidence="9">
    <location>
        <begin position="28"/>
        <end position="58"/>
    </location>
</feature>
<gene>
    <name evidence="10" type="ORF">L228DRAFT_227756</name>
</gene>
<dbReference type="InterPro" id="IPR052202">
    <property type="entry name" value="Yeast_MetPath_Reg"/>
</dbReference>
<evidence type="ECO:0000256" key="8">
    <source>
        <dbReference type="SAM" id="MobiDB-lite"/>
    </source>
</evidence>
<dbReference type="GeneID" id="28895597"/>
<dbReference type="GO" id="GO:0043565">
    <property type="term" value="F:sequence-specific DNA binding"/>
    <property type="evidence" value="ECO:0007669"/>
    <property type="project" value="TreeGrafter"/>
</dbReference>
<evidence type="ECO:0000256" key="5">
    <source>
        <dbReference type="ARBA" id="ARBA00023125"/>
    </source>
</evidence>
<dbReference type="SMART" id="SM00906">
    <property type="entry name" value="Fungal_trans"/>
    <property type="match status" value="1"/>
</dbReference>
<evidence type="ECO:0000256" key="7">
    <source>
        <dbReference type="ARBA" id="ARBA00023242"/>
    </source>
</evidence>
<dbReference type="RefSeq" id="XP_018189484.1">
    <property type="nucleotide sequence ID" value="XM_018330460.1"/>
</dbReference>